<dbReference type="EMBL" id="KN818239">
    <property type="protein sequence ID" value="KIL65835.1"/>
    <property type="molecule type" value="Genomic_DNA"/>
</dbReference>
<feature type="region of interest" description="Disordered" evidence="2">
    <location>
        <begin position="571"/>
        <end position="607"/>
    </location>
</feature>
<feature type="compositionally biased region" description="Polar residues" evidence="2">
    <location>
        <begin position="571"/>
        <end position="580"/>
    </location>
</feature>
<proteinExistence type="predicted"/>
<dbReference type="Proteomes" id="UP000054549">
    <property type="component" value="Unassembled WGS sequence"/>
</dbReference>
<keyword evidence="1 3" id="KW-0732">Signal</keyword>
<dbReference type="HOGENOM" id="CLU_009630_3_0_1"/>
<name>A0A0C2SRA0_AMAMK</name>
<feature type="signal peptide" evidence="3">
    <location>
        <begin position="1"/>
        <end position="19"/>
    </location>
</feature>
<dbReference type="CDD" id="cd02851">
    <property type="entry name" value="E_set_GO_C"/>
    <property type="match status" value="1"/>
</dbReference>
<accession>A0A0C2SRA0</accession>
<dbReference type="AlphaFoldDB" id="A0A0C2SRA0"/>
<gene>
    <name evidence="6" type="ORF">M378DRAFT_124764</name>
</gene>
<dbReference type="Pfam" id="PF09118">
    <property type="entry name" value="GO-like_E_set"/>
    <property type="match status" value="1"/>
</dbReference>
<dbReference type="InterPro" id="IPR037293">
    <property type="entry name" value="Gal_Oxidase_central_sf"/>
</dbReference>
<feature type="chain" id="PRO_5002171998" evidence="3">
    <location>
        <begin position="20"/>
        <end position="629"/>
    </location>
</feature>
<dbReference type="OrthoDB" id="2019572at2759"/>
<evidence type="ECO:0000256" key="2">
    <source>
        <dbReference type="SAM" id="MobiDB-lite"/>
    </source>
</evidence>
<protein>
    <submittedName>
        <fullName evidence="6">Copper radical oxidase</fullName>
    </submittedName>
</protein>
<dbReference type="Gene3D" id="2.60.40.10">
    <property type="entry name" value="Immunoglobulins"/>
    <property type="match status" value="1"/>
</dbReference>
<dbReference type="SUPFAM" id="SSF81296">
    <property type="entry name" value="E set domains"/>
    <property type="match status" value="1"/>
</dbReference>
<keyword evidence="7" id="KW-1185">Reference proteome</keyword>
<feature type="domain" description="Galactose oxidase-like Early set" evidence="5">
    <location>
        <begin position="457"/>
        <end position="566"/>
    </location>
</feature>
<dbReference type="PANTHER" id="PTHR32208">
    <property type="entry name" value="SECRETED PROTEIN-RELATED"/>
    <property type="match status" value="1"/>
</dbReference>
<dbReference type="Gene3D" id="2.130.10.80">
    <property type="entry name" value="Galactose oxidase/kelch, beta-propeller"/>
    <property type="match status" value="1"/>
</dbReference>
<dbReference type="InterPro" id="IPR015202">
    <property type="entry name" value="GO-like_E_set"/>
</dbReference>
<dbReference type="InParanoid" id="A0A0C2SRA0"/>
<evidence type="ECO:0000313" key="6">
    <source>
        <dbReference type="EMBL" id="KIL65835.1"/>
    </source>
</evidence>
<dbReference type="InterPro" id="IPR011043">
    <property type="entry name" value="Gal_Oxase/kelch_b-propeller"/>
</dbReference>
<dbReference type="Pfam" id="PF07250">
    <property type="entry name" value="Glyoxal_oxid_N"/>
    <property type="match status" value="1"/>
</dbReference>
<evidence type="ECO:0000313" key="7">
    <source>
        <dbReference type="Proteomes" id="UP000054549"/>
    </source>
</evidence>
<dbReference type="InterPro" id="IPR013783">
    <property type="entry name" value="Ig-like_fold"/>
</dbReference>
<dbReference type="InterPro" id="IPR014756">
    <property type="entry name" value="Ig_E-set"/>
</dbReference>
<dbReference type="SUPFAM" id="SSF50965">
    <property type="entry name" value="Galactose oxidase, central domain"/>
    <property type="match status" value="1"/>
</dbReference>
<evidence type="ECO:0000256" key="1">
    <source>
        <dbReference type="ARBA" id="ARBA00022729"/>
    </source>
</evidence>
<evidence type="ECO:0000256" key="3">
    <source>
        <dbReference type="SAM" id="SignalP"/>
    </source>
</evidence>
<feature type="compositionally biased region" description="Polar residues" evidence="2">
    <location>
        <begin position="587"/>
        <end position="607"/>
    </location>
</feature>
<dbReference type="STRING" id="946122.A0A0C2SRA0"/>
<organism evidence="6 7">
    <name type="scientific">Amanita muscaria (strain Koide BX008)</name>
    <dbReference type="NCBI Taxonomy" id="946122"/>
    <lineage>
        <taxon>Eukaryota</taxon>
        <taxon>Fungi</taxon>
        <taxon>Dikarya</taxon>
        <taxon>Basidiomycota</taxon>
        <taxon>Agaricomycotina</taxon>
        <taxon>Agaricomycetes</taxon>
        <taxon>Agaricomycetidae</taxon>
        <taxon>Agaricales</taxon>
        <taxon>Pluteineae</taxon>
        <taxon>Amanitaceae</taxon>
        <taxon>Amanita</taxon>
    </lineage>
</organism>
<dbReference type="InterPro" id="IPR009880">
    <property type="entry name" value="Glyoxal_oxidase_N"/>
</dbReference>
<dbReference type="PANTHER" id="PTHR32208:SF96">
    <property type="entry name" value="GLYOXAL OXIDASE"/>
    <property type="match status" value="1"/>
</dbReference>
<feature type="domain" description="Glyoxal oxidase N-terminal" evidence="4">
    <location>
        <begin position="137"/>
        <end position="452"/>
    </location>
</feature>
<evidence type="ECO:0000259" key="5">
    <source>
        <dbReference type="Pfam" id="PF09118"/>
    </source>
</evidence>
<sequence length="629" mass="67601">MLDLHALLFTLISATLVHAQTPVPGQPVKSGAPGQFELIGQSLVSAQQLFLGTLKTVYFIDKVENNPTQINGHPSWASDWNVESGAQRPMDILTNTFCAGGNVMGNGTWINAGGNQAVTVGGFGAPDQAGVPPYMDADGRQSVRLLNPCDDGTCNWAILPKQIDQRWYPTIETLVDGSVIIIGGCRNGGFVNDPGQNNPTYEFFPTQGKPINMDLLARTLPTNLYPLTWLLPSGKLLIQSNRETILFDYKANQETPLDNMPDAVRVYPASAGTIMLPLTPANQWTATVLFCGGSNVADNQWYDPNFVPITQPASTSCVRLTPDLSGSYTEDDPLPEERSMGNLIALPNGKMLLLNGARMGTGGYGTNGWAVGHSFADRPALTPVVYDPNAPAGQRWSRDGISPSTVPRMYHSSATLLPDGSVFVSGSNPNEDYSVGLEYPTEYRTERFYPSYYNQRRPQPGGIPTQLTYGGPGFNITLNSDDLFGNVQNINSAMVVVIRPGFSTHAMNMGQRYVQLMSTYTGSTSDNTGILHVQQLPPNPAIIVPGPALFFVVINGIPSVGTQVMIGTGQVENQPTSQPASLPGSGFVQSLGTGSTSNTDHPHSSGSISRKMDLDFLSVVLLITVVMII</sequence>
<reference evidence="6 7" key="1">
    <citation type="submission" date="2014-04" db="EMBL/GenBank/DDBJ databases">
        <title>Evolutionary Origins and Diversification of the Mycorrhizal Mutualists.</title>
        <authorList>
            <consortium name="DOE Joint Genome Institute"/>
            <consortium name="Mycorrhizal Genomics Consortium"/>
            <person name="Kohler A."/>
            <person name="Kuo A."/>
            <person name="Nagy L.G."/>
            <person name="Floudas D."/>
            <person name="Copeland A."/>
            <person name="Barry K.W."/>
            <person name="Cichocki N."/>
            <person name="Veneault-Fourrey C."/>
            <person name="LaButti K."/>
            <person name="Lindquist E.A."/>
            <person name="Lipzen A."/>
            <person name="Lundell T."/>
            <person name="Morin E."/>
            <person name="Murat C."/>
            <person name="Riley R."/>
            <person name="Ohm R."/>
            <person name="Sun H."/>
            <person name="Tunlid A."/>
            <person name="Henrissat B."/>
            <person name="Grigoriev I.V."/>
            <person name="Hibbett D.S."/>
            <person name="Martin F."/>
        </authorList>
    </citation>
    <scope>NUCLEOTIDE SEQUENCE [LARGE SCALE GENOMIC DNA]</scope>
    <source>
        <strain evidence="6 7">Koide BX008</strain>
    </source>
</reference>
<evidence type="ECO:0000259" key="4">
    <source>
        <dbReference type="Pfam" id="PF07250"/>
    </source>
</evidence>